<dbReference type="EMBL" id="WNWR01000153">
    <property type="protein sequence ID" value="KAE9990092.1"/>
    <property type="molecule type" value="Genomic_DNA"/>
</dbReference>
<dbReference type="Gene3D" id="3.80.10.10">
    <property type="entry name" value="Ribonuclease Inhibitor"/>
    <property type="match status" value="1"/>
</dbReference>
<dbReference type="AlphaFoldDB" id="A0A8H3VH90"/>
<sequence>MFKKYPRTCLLSLGPRVCQTLQHFRFEHQNIDDDCQNRFDASDDSTMRLAEACPGLKDVQIQGATKLTDGAVWAFLANCPLLTRLEVSSHYKRKIRLEGGFFTSLQHRVDLATELEILRVDGNVPYGGTNRFATAMRALSKARETLLIEISHTSEDSQYYWGDGRSYFMTVSDDKFKKGRKL</sequence>
<comment type="caution">
    <text evidence="1">The sequence shown here is derived from an EMBL/GenBank/DDBJ whole genome shotgun (WGS) entry which is preliminary data.</text>
</comment>
<dbReference type="InterPro" id="IPR032675">
    <property type="entry name" value="LRR_dom_sf"/>
</dbReference>
<accession>A0A8H3VH90</accession>
<protein>
    <submittedName>
        <fullName evidence="1">Uncharacterized protein</fullName>
    </submittedName>
</protein>
<dbReference type="SUPFAM" id="SSF52047">
    <property type="entry name" value="RNI-like"/>
    <property type="match status" value="1"/>
</dbReference>
<reference evidence="1 2" key="1">
    <citation type="submission" date="2019-07" db="EMBL/GenBank/DDBJ databases">
        <title>Venturia inaequalis Genome Resource.</title>
        <authorList>
            <person name="Lichtner F.J."/>
        </authorList>
    </citation>
    <scope>NUCLEOTIDE SEQUENCE [LARGE SCALE GENOMIC DNA]</scope>
    <source>
        <strain evidence="1 2">DMI_063113</strain>
    </source>
</reference>
<dbReference type="Proteomes" id="UP000490939">
    <property type="component" value="Unassembled WGS sequence"/>
</dbReference>
<dbReference type="OrthoDB" id="3797797at2759"/>
<organism evidence="1 2">
    <name type="scientific">Venturia inaequalis</name>
    <name type="common">Apple scab fungus</name>
    <dbReference type="NCBI Taxonomy" id="5025"/>
    <lineage>
        <taxon>Eukaryota</taxon>
        <taxon>Fungi</taxon>
        <taxon>Dikarya</taxon>
        <taxon>Ascomycota</taxon>
        <taxon>Pezizomycotina</taxon>
        <taxon>Dothideomycetes</taxon>
        <taxon>Pleosporomycetidae</taxon>
        <taxon>Venturiales</taxon>
        <taxon>Venturiaceae</taxon>
        <taxon>Venturia</taxon>
    </lineage>
</organism>
<keyword evidence="2" id="KW-1185">Reference proteome</keyword>
<gene>
    <name evidence="1" type="ORF">EG327_001864</name>
</gene>
<proteinExistence type="predicted"/>
<name>A0A8H3VH90_VENIN</name>
<evidence type="ECO:0000313" key="2">
    <source>
        <dbReference type="Proteomes" id="UP000490939"/>
    </source>
</evidence>
<evidence type="ECO:0000313" key="1">
    <source>
        <dbReference type="EMBL" id="KAE9990092.1"/>
    </source>
</evidence>